<reference evidence="1" key="1">
    <citation type="submission" date="2018-05" db="EMBL/GenBank/DDBJ databases">
        <authorList>
            <person name="Lanie J.A."/>
            <person name="Ng W.-L."/>
            <person name="Kazmierczak K.M."/>
            <person name="Andrzejewski T.M."/>
            <person name="Davidsen T.M."/>
            <person name="Wayne K.J."/>
            <person name="Tettelin H."/>
            <person name="Glass J.I."/>
            <person name="Rusch D."/>
            <person name="Podicherti R."/>
            <person name="Tsui H.-C.T."/>
            <person name="Winkler M.E."/>
        </authorList>
    </citation>
    <scope>NUCLEOTIDE SEQUENCE</scope>
</reference>
<dbReference type="SUPFAM" id="SSF56954">
    <property type="entry name" value="Outer membrane efflux proteins (OEP)"/>
    <property type="match status" value="1"/>
</dbReference>
<proteinExistence type="predicted"/>
<dbReference type="AlphaFoldDB" id="A0A382WEN8"/>
<organism evidence="1">
    <name type="scientific">marine metagenome</name>
    <dbReference type="NCBI Taxonomy" id="408172"/>
    <lineage>
        <taxon>unclassified sequences</taxon>
        <taxon>metagenomes</taxon>
        <taxon>ecological metagenomes</taxon>
    </lineage>
</organism>
<accession>A0A382WEN8</accession>
<protein>
    <submittedName>
        <fullName evidence="1">Uncharacterized protein</fullName>
    </submittedName>
</protein>
<evidence type="ECO:0000313" key="1">
    <source>
        <dbReference type="EMBL" id="SVD57232.1"/>
    </source>
</evidence>
<feature type="non-terminal residue" evidence="1">
    <location>
        <position position="1"/>
    </location>
</feature>
<gene>
    <name evidence="1" type="ORF">METZ01_LOCUS410086</name>
</gene>
<sequence length="134" mass="15259">VFSVNAQDTLYLSHNKMLQMTLSQNLQIQSNELKFKLAKASFYKSIGKTLPTLGIGMKGYELSGFTQSTTGEFVDVNKNNEWSGKSFRLSWDLSELLFNSVAEKQGVKAAFYNKEVTNIDEKIKVFSNYYRFIA</sequence>
<name>A0A382WEN8_9ZZZZ</name>
<dbReference type="EMBL" id="UINC01159246">
    <property type="protein sequence ID" value="SVD57232.1"/>
    <property type="molecule type" value="Genomic_DNA"/>
</dbReference>
<feature type="non-terminal residue" evidence="1">
    <location>
        <position position="134"/>
    </location>
</feature>
<dbReference type="Gene3D" id="1.20.1600.10">
    <property type="entry name" value="Outer membrane efflux proteins (OEP)"/>
    <property type="match status" value="1"/>
</dbReference>